<accession>A0A427B1L5</accession>
<gene>
    <name evidence="2" type="ORF">B296_00015947</name>
</gene>
<proteinExistence type="predicted"/>
<name>A0A427B1L5_ENSVE</name>
<reference evidence="2 3" key="1">
    <citation type="journal article" date="2014" name="Agronomy (Basel)">
        <title>A Draft Genome Sequence for Ensete ventricosum, the Drought-Tolerant Tree Against Hunger.</title>
        <authorList>
            <person name="Harrison J."/>
            <person name="Moore K.A."/>
            <person name="Paszkiewicz K."/>
            <person name="Jones T."/>
            <person name="Grant M."/>
            <person name="Ambacheew D."/>
            <person name="Muzemil S."/>
            <person name="Studholme D.J."/>
        </authorList>
    </citation>
    <scope>NUCLEOTIDE SEQUENCE [LARGE SCALE GENOMIC DNA]</scope>
</reference>
<dbReference type="GO" id="GO:0006419">
    <property type="term" value="P:alanyl-tRNA aminoacylation"/>
    <property type="evidence" value="ECO:0007669"/>
    <property type="project" value="InterPro"/>
</dbReference>
<organism evidence="2 3">
    <name type="scientific">Ensete ventricosum</name>
    <name type="common">Abyssinian banana</name>
    <name type="synonym">Musa ensete</name>
    <dbReference type="NCBI Taxonomy" id="4639"/>
    <lineage>
        <taxon>Eukaryota</taxon>
        <taxon>Viridiplantae</taxon>
        <taxon>Streptophyta</taxon>
        <taxon>Embryophyta</taxon>
        <taxon>Tracheophyta</taxon>
        <taxon>Spermatophyta</taxon>
        <taxon>Magnoliopsida</taxon>
        <taxon>Liliopsida</taxon>
        <taxon>Zingiberales</taxon>
        <taxon>Musaceae</taxon>
        <taxon>Ensete</taxon>
    </lineage>
</organism>
<dbReference type="EMBL" id="AMZH03000742">
    <property type="protein sequence ID" value="RRT82206.1"/>
    <property type="molecule type" value="Genomic_DNA"/>
</dbReference>
<dbReference type="Pfam" id="PF01411">
    <property type="entry name" value="tRNA-synt_2c"/>
    <property type="match status" value="1"/>
</dbReference>
<dbReference type="GO" id="GO:0005739">
    <property type="term" value="C:mitochondrion"/>
    <property type="evidence" value="ECO:0007669"/>
    <property type="project" value="TreeGrafter"/>
</dbReference>
<dbReference type="PANTHER" id="PTHR11777">
    <property type="entry name" value="ALANYL-TRNA SYNTHETASE"/>
    <property type="match status" value="1"/>
</dbReference>
<dbReference type="InterPro" id="IPR050058">
    <property type="entry name" value="Ala-tRNA_ligase"/>
</dbReference>
<dbReference type="SUPFAM" id="SSF101353">
    <property type="entry name" value="Putative anticodon-binding domain of alanyl-tRNA synthetase (AlaRS)"/>
    <property type="match status" value="1"/>
</dbReference>
<dbReference type="GO" id="GO:0005524">
    <property type="term" value="F:ATP binding"/>
    <property type="evidence" value="ECO:0007669"/>
    <property type="project" value="InterPro"/>
</dbReference>
<dbReference type="InterPro" id="IPR018164">
    <property type="entry name" value="Ala-tRNA-synth_IIc_N"/>
</dbReference>
<dbReference type="PANTHER" id="PTHR11777:SF9">
    <property type="entry name" value="ALANINE--TRNA LIGASE, CYTOPLASMIC"/>
    <property type="match status" value="1"/>
</dbReference>
<comment type="caution">
    <text evidence="2">The sequence shown here is derived from an EMBL/GenBank/DDBJ whole genome shotgun (WGS) entry which is preliminary data.</text>
</comment>
<sequence length="96" mass="10560">MISSLVGVVTKVMGDVFPELKQYESKIQEILADEEASFGRTLLKGIEKFKKAAQDVHGSKISGQACLLSTFYDDKLFYLSLYAVTSYAALSELVSV</sequence>
<dbReference type="GO" id="GO:0009507">
    <property type="term" value="C:chloroplast"/>
    <property type="evidence" value="ECO:0007669"/>
    <property type="project" value="TreeGrafter"/>
</dbReference>
<dbReference type="Proteomes" id="UP000287651">
    <property type="component" value="Unassembled WGS sequence"/>
</dbReference>
<feature type="domain" description="Alanyl-tRNA synthetase class IIc N-terminal" evidence="1">
    <location>
        <begin position="2"/>
        <end position="66"/>
    </location>
</feature>
<evidence type="ECO:0000313" key="2">
    <source>
        <dbReference type="EMBL" id="RRT82206.1"/>
    </source>
</evidence>
<evidence type="ECO:0000313" key="3">
    <source>
        <dbReference type="Proteomes" id="UP000287651"/>
    </source>
</evidence>
<dbReference type="AlphaFoldDB" id="A0A427B1L5"/>
<protein>
    <recommendedName>
        <fullName evidence="1">Alanyl-tRNA synthetase class IIc N-terminal domain-containing protein</fullName>
    </recommendedName>
</protein>
<dbReference type="GO" id="GO:0004813">
    <property type="term" value="F:alanine-tRNA ligase activity"/>
    <property type="evidence" value="ECO:0007669"/>
    <property type="project" value="InterPro"/>
</dbReference>
<dbReference type="GO" id="GO:0002161">
    <property type="term" value="F:aminoacyl-tRNA deacylase activity"/>
    <property type="evidence" value="ECO:0007669"/>
    <property type="project" value="TreeGrafter"/>
</dbReference>
<evidence type="ECO:0000259" key="1">
    <source>
        <dbReference type="Pfam" id="PF01411"/>
    </source>
</evidence>
<dbReference type="InterPro" id="IPR018162">
    <property type="entry name" value="Ala-tRNA-ligase_IIc_anticod-bd"/>
</dbReference>